<feature type="transmembrane region" description="Helical" evidence="3">
    <location>
        <begin position="35"/>
        <end position="54"/>
    </location>
</feature>
<dbReference type="EMBL" id="CP066023">
    <property type="protein sequence ID" value="QQB83729.1"/>
    <property type="molecule type" value="Genomic_DNA"/>
</dbReference>
<evidence type="ECO:0000256" key="1">
    <source>
        <dbReference type="ARBA" id="ARBA00006068"/>
    </source>
</evidence>
<evidence type="ECO:0000313" key="7">
    <source>
        <dbReference type="EMBL" id="QQB83729.1"/>
    </source>
</evidence>
<dbReference type="NCBIfam" id="TIGR00350">
    <property type="entry name" value="lytR_cpsA_psr"/>
    <property type="match status" value="1"/>
</dbReference>
<feature type="domain" description="LytR/CpsA/Psr regulator C-terminal" evidence="5">
    <location>
        <begin position="386"/>
        <end position="471"/>
    </location>
</feature>
<name>A0AB37GEK4_CORAY</name>
<dbReference type="Pfam" id="PF13399">
    <property type="entry name" value="LytR_C"/>
    <property type="match status" value="1"/>
</dbReference>
<keyword evidence="9" id="KW-1185">Reference proteome</keyword>
<dbReference type="PANTHER" id="PTHR33392:SF6">
    <property type="entry name" value="POLYISOPRENYL-TEICHOIC ACID--PEPTIDOGLYCAN TEICHOIC ACID TRANSFERASE TAGU"/>
    <property type="match status" value="1"/>
</dbReference>
<dbReference type="InterPro" id="IPR004474">
    <property type="entry name" value="LytR_CpsA_psr"/>
</dbReference>
<dbReference type="Gene3D" id="3.40.630.190">
    <property type="entry name" value="LCP protein"/>
    <property type="match status" value="1"/>
</dbReference>
<dbReference type="Proteomes" id="UP000594774">
    <property type="component" value="Chromosome"/>
</dbReference>
<feature type="domain" description="Cell envelope-related transcriptional attenuator" evidence="4">
    <location>
        <begin position="112"/>
        <end position="280"/>
    </location>
</feature>
<proteinExistence type="inferred from homology"/>
<dbReference type="Gene3D" id="3.30.70.2390">
    <property type="match status" value="1"/>
</dbReference>
<protein>
    <submittedName>
        <fullName evidence="6">LCP family protein</fullName>
    </submittedName>
</protein>
<dbReference type="AlphaFoldDB" id="A0AB37GEK4"/>
<dbReference type="Proteomes" id="UP000595198">
    <property type="component" value="Chromosome"/>
</dbReference>
<dbReference type="InterPro" id="IPR027381">
    <property type="entry name" value="LytR/CpsA/Psr_C"/>
</dbReference>
<feature type="region of interest" description="Disordered" evidence="2">
    <location>
        <begin position="1"/>
        <end position="25"/>
    </location>
</feature>
<dbReference type="EMBL" id="CP065628">
    <property type="protein sequence ID" value="QPR31851.1"/>
    <property type="molecule type" value="Genomic_DNA"/>
</dbReference>
<dbReference type="PANTHER" id="PTHR33392">
    <property type="entry name" value="POLYISOPRENYL-TEICHOIC ACID--PEPTIDOGLYCAN TEICHOIC ACID TRANSFERASE TAGU"/>
    <property type="match status" value="1"/>
</dbReference>
<dbReference type="InterPro" id="IPR050922">
    <property type="entry name" value="LytR/CpsA/Psr_CW_biosynth"/>
</dbReference>
<evidence type="ECO:0000259" key="5">
    <source>
        <dbReference type="Pfam" id="PF13399"/>
    </source>
</evidence>
<organism evidence="6 8">
    <name type="scientific">Corynebacterium amycolatum</name>
    <dbReference type="NCBI Taxonomy" id="43765"/>
    <lineage>
        <taxon>Bacteria</taxon>
        <taxon>Bacillati</taxon>
        <taxon>Actinomycetota</taxon>
        <taxon>Actinomycetes</taxon>
        <taxon>Mycobacteriales</taxon>
        <taxon>Corynebacteriaceae</taxon>
        <taxon>Corynebacterium</taxon>
    </lineage>
</organism>
<evidence type="ECO:0000256" key="3">
    <source>
        <dbReference type="SAM" id="Phobius"/>
    </source>
</evidence>
<reference evidence="8 9" key="1">
    <citation type="submission" date="2020-12" db="EMBL/GenBank/DDBJ databases">
        <title>FDA dAtabase for Regulatory Grade micrObial Sequences (FDA-ARGOS): Supporting development and validation of Infectious Disease Dx tests.</title>
        <authorList>
            <person name="Sproer C."/>
            <person name="Gronow S."/>
            <person name="Severitt S."/>
            <person name="Schroder I."/>
            <person name="Tallon L."/>
            <person name="Sadzewicz L."/>
            <person name="Zhao X."/>
            <person name="Boylan J."/>
            <person name="Ott S."/>
            <person name="Bowen H."/>
            <person name="Vavikolanu K."/>
            <person name="Mehta A."/>
            <person name="Aluvathingal J."/>
            <person name="Nadendla S."/>
            <person name="Lowell S."/>
            <person name="Myers T."/>
            <person name="Yan Y."/>
            <person name="Sichtig H."/>
        </authorList>
    </citation>
    <scope>NUCLEOTIDE SEQUENCE [LARGE SCALE GENOMIC DNA]</scope>
    <source>
        <strain evidence="6 8">FDAARGOS_938</strain>
        <strain evidence="7 9">FDAARGOS_991</strain>
    </source>
</reference>
<evidence type="ECO:0000313" key="8">
    <source>
        <dbReference type="Proteomes" id="UP000594774"/>
    </source>
</evidence>
<gene>
    <name evidence="6" type="ORF">I6G95_05405</name>
    <name evidence="7" type="ORF">I6H48_05975</name>
</gene>
<keyword evidence="3" id="KW-0812">Transmembrane</keyword>
<keyword evidence="3" id="KW-1133">Transmembrane helix</keyword>
<keyword evidence="3" id="KW-0472">Membrane</keyword>
<comment type="similarity">
    <text evidence="1">Belongs to the LytR/CpsA/Psr (LCP) family.</text>
</comment>
<evidence type="ECO:0000256" key="2">
    <source>
        <dbReference type="SAM" id="MobiDB-lite"/>
    </source>
</evidence>
<feature type="compositionally biased region" description="Basic residues" evidence="2">
    <location>
        <begin position="1"/>
        <end position="10"/>
    </location>
</feature>
<evidence type="ECO:0000313" key="6">
    <source>
        <dbReference type="EMBL" id="QPR31851.1"/>
    </source>
</evidence>
<dbReference type="Pfam" id="PF03816">
    <property type="entry name" value="LytR_cpsA_psr"/>
    <property type="match status" value="1"/>
</dbReference>
<evidence type="ECO:0000259" key="4">
    <source>
        <dbReference type="Pfam" id="PF03816"/>
    </source>
</evidence>
<accession>A0AB37GEK4</accession>
<sequence>MSSHTPRARHARDIQAPPSSAESTAQAWPPMLRNALVLLSAIILVVSAVGWWTLGRTTDNLGSGGDFGLGSEKDGATDILLVGSDSRTDAQGNPLTPEEIELLRAGDEEATNTDTIIVIRVPADGSSATAISIPRDTYVHTNRLGNTKINGVYGNTKQMVEGELAGSGASPDEIERRSTEAGRRALIETISDLSGITVDHYAEVGLLGFVLLTDAIGGVDVCLNEAVYDEFSGADFPAGSQTLMGADALSFVRQRHGLPRGDLDRITRQQVFMASFTNKLLGAGTLSNPAKLSELGNAVQRSVVLDDNWDVTGFATQMQGLSGGNVKFETIPVTSIDGVGDYGESVVTIDKGQVHQYFETLLGTKEEEAPTKEEDDKKAAPNAAETTVSVYNATGIEGLASGVSGFLTEKGYTQGEVGNAEFAGVASSQINAADPEDPAAQAISEALGGVPIVHDPYLDPHHISVTIAGDYDGPGLTSEGMATDSGESAEPAPDVEDGSNGDIIGQEGGEIPQEDRPAIDAAGVTCVN</sequence>
<evidence type="ECO:0000313" key="9">
    <source>
        <dbReference type="Proteomes" id="UP000595198"/>
    </source>
</evidence>
<feature type="region of interest" description="Disordered" evidence="2">
    <location>
        <begin position="474"/>
        <end position="528"/>
    </location>
</feature>